<dbReference type="AlphaFoldDB" id="A0A9Q3W8X0"/>
<dbReference type="Gene3D" id="1.25.40.10">
    <property type="entry name" value="Tetratricopeptide repeat domain"/>
    <property type="match status" value="1"/>
</dbReference>
<dbReference type="EMBL" id="JAJVKT010000024">
    <property type="protein sequence ID" value="MCE7510472.1"/>
    <property type="molecule type" value="Genomic_DNA"/>
</dbReference>
<dbReference type="InterPro" id="IPR006597">
    <property type="entry name" value="Sel1-like"/>
</dbReference>
<dbReference type="InterPro" id="IPR050767">
    <property type="entry name" value="Sel1_AlgK"/>
</dbReference>
<evidence type="ECO:0000313" key="1">
    <source>
        <dbReference type="EMBL" id="MCE7510472.1"/>
    </source>
</evidence>
<dbReference type="PROSITE" id="PS51257">
    <property type="entry name" value="PROKAR_LIPOPROTEIN"/>
    <property type="match status" value="1"/>
</dbReference>
<dbReference type="RefSeq" id="WP_080530669.1">
    <property type="nucleotide sequence ID" value="NZ_CBDDTQ010000001.1"/>
</dbReference>
<keyword evidence="2" id="KW-1185">Reference proteome</keyword>
<evidence type="ECO:0000313" key="2">
    <source>
        <dbReference type="Proteomes" id="UP001107961"/>
    </source>
</evidence>
<dbReference type="Proteomes" id="UP001107961">
    <property type="component" value="Unassembled WGS sequence"/>
</dbReference>
<dbReference type="PANTHER" id="PTHR11102:SF160">
    <property type="entry name" value="ERAD-ASSOCIATED E3 UBIQUITIN-PROTEIN LIGASE COMPONENT HRD3"/>
    <property type="match status" value="1"/>
</dbReference>
<dbReference type="InterPro" id="IPR011990">
    <property type="entry name" value="TPR-like_helical_dom_sf"/>
</dbReference>
<accession>A0A9Q3W8X0</accession>
<gene>
    <name evidence="1" type="ORF">LZG35_17675</name>
</gene>
<reference evidence="1" key="1">
    <citation type="submission" date="2022-01" db="EMBL/GenBank/DDBJ databases">
        <authorList>
            <person name="Karlyshev A.V."/>
            <person name="Jaspars M."/>
        </authorList>
    </citation>
    <scope>NUCLEOTIDE SEQUENCE</scope>
    <source>
        <strain evidence="1">AGSA3-2</strain>
    </source>
</reference>
<protein>
    <submittedName>
        <fullName evidence="1">Sel1 repeat family protein</fullName>
    </submittedName>
</protein>
<dbReference type="PANTHER" id="PTHR11102">
    <property type="entry name" value="SEL-1-LIKE PROTEIN"/>
    <property type="match status" value="1"/>
</dbReference>
<organism evidence="1 2">
    <name type="scientific">Alloalcanivorax xenomutans</name>
    <dbReference type="NCBI Taxonomy" id="1094342"/>
    <lineage>
        <taxon>Bacteria</taxon>
        <taxon>Pseudomonadati</taxon>
        <taxon>Pseudomonadota</taxon>
        <taxon>Gammaproteobacteria</taxon>
        <taxon>Oceanospirillales</taxon>
        <taxon>Alcanivoracaceae</taxon>
        <taxon>Alloalcanivorax</taxon>
    </lineage>
</organism>
<dbReference type="Pfam" id="PF08238">
    <property type="entry name" value="Sel1"/>
    <property type="match status" value="4"/>
</dbReference>
<sequence length="324" mass="35460">MHTFAPKSFASHWRLIAGLLPWLLAGCASAGYQMPDLSLDSLFSSDQAAARDQPVANIGITHCDQLTTHEDDWDRVKGISPVEGEDIDIASAIAACEKALAEHPGHRRLQAELARAYAEAFRYDEAFRLSGQAAEAGSLYALIQQGHAYRYGRGTPKDIDKAVNAYQRAAKAGHVGAMNYLGSTLYQRDGWGDRSKAKSWYRKSADAGDATGMANFAQLLVIDGKQEEAFPWFQRAAQQGNAFALQQIGTYYAVGGEPAIKAPYTALSYFEKAVKKGRPSASVKAAKLFIQEAGDTNSHLNESERQAKVLYWVKYGMPTLSTRQ</sequence>
<dbReference type="SUPFAM" id="SSF81901">
    <property type="entry name" value="HCP-like"/>
    <property type="match status" value="1"/>
</dbReference>
<proteinExistence type="predicted"/>
<dbReference type="SMART" id="SM00671">
    <property type="entry name" value="SEL1"/>
    <property type="match status" value="4"/>
</dbReference>
<comment type="caution">
    <text evidence="1">The sequence shown here is derived from an EMBL/GenBank/DDBJ whole genome shotgun (WGS) entry which is preliminary data.</text>
</comment>
<name>A0A9Q3W8X0_9GAMM</name>